<protein>
    <submittedName>
        <fullName evidence="3">Xanthine dehydrogenase family protein molybdopterin-binding subunit</fullName>
    </submittedName>
</protein>
<name>A0A327MR07_PSEFL</name>
<dbReference type="PANTHER" id="PTHR47495:SF2">
    <property type="entry name" value="ALDEHYDE DEHYDROGENASE"/>
    <property type="match status" value="1"/>
</dbReference>
<dbReference type="InterPro" id="IPR008274">
    <property type="entry name" value="AldOxase/xan_DH_MoCoBD1"/>
</dbReference>
<dbReference type="PANTHER" id="PTHR47495">
    <property type="entry name" value="ALDEHYDE DEHYDROGENASE"/>
    <property type="match status" value="1"/>
</dbReference>
<dbReference type="Pfam" id="PF02738">
    <property type="entry name" value="MoCoBD_1"/>
    <property type="match status" value="1"/>
</dbReference>
<dbReference type="SMART" id="SM01008">
    <property type="entry name" value="Ald_Xan_dh_C"/>
    <property type="match status" value="1"/>
</dbReference>
<dbReference type="NCBIfam" id="TIGR01409">
    <property type="entry name" value="TAT_signal_seq"/>
    <property type="match status" value="1"/>
</dbReference>
<evidence type="ECO:0000313" key="4">
    <source>
        <dbReference type="Proteomes" id="UP000249493"/>
    </source>
</evidence>
<reference evidence="3 4" key="1">
    <citation type="submission" date="2018-06" db="EMBL/GenBank/DDBJ databases">
        <authorList>
            <person name="Zhirakovskaya E."/>
        </authorList>
    </citation>
    <scope>NUCLEOTIDE SEQUENCE [LARGE SCALE GENOMIC DNA]</scope>
    <source>
        <strain evidence="3 4">LY3</strain>
    </source>
</reference>
<gene>
    <name evidence="3" type="ORF">DOZ80_25460</name>
</gene>
<keyword evidence="1" id="KW-0732">Signal</keyword>
<dbReference type="AlphaFoldDB" id="A0A327MR07"/>
<evidence type="ECO:0000259" key="2">
    <source>
        <dbReference type="SMART" id="SM01008"/>
    </source>
</evidence>
<evidence type="ECO:0000313" key="3">
    <source>
        <dbReference type="EMBL" id="RAI64816.1"/>
    </source>
</evidence>
<dbReference type="Pfam" id="PF20256">
    <property type="entry name" value="MoCoBD_2"/>
    <property type="match status" value="2"/>
</dbReference>
<dbReference type="InterPro" id="IPR006311">
    <property type="entry name" value="TAT_signal"/>
</dbReference>
<dbReference type="InterPro" id="IPR052516">
    <property type="entry name" value="N-heterocyclic_Hydroxylase"/>
</dbReference>
<dbReference type="Gene3D" id="3.90.1170.50">
    <property type="entry name" value="Aldehyde oxidase/xanthine dehydrogenase, a/b hammerhead"/>
    <property type="match status" value="1"/>
</dbReference>
<dbReference type="PIRSF" id="PIRSF036389">
    <property type="entry name" value="IOR_B"/>
    <property type="match status" value="1"/>
</dbReference>
<proteinExistence type="predicted"/>
<organism evidence="3 4">
    <name type="scientific">Pseudomonas fluorescens</name>
    <dbReference type="NCBI Taxonomy" id="294"/>
    <lineage>
        <taxon>Bacteria</taxon>
        <taxon>Pseudomonadati</taxon>
        <taxon>Pseudomonadota</taxon>
        <taxon>Gammaproteobacteria</taxon>
        <taxon>Pseudomonadales</taxon>
        <taxon>Pseudomonadaceae</taxon>
        <taxon>Pseudomonas</taxon>
    </lineage>
</organism>
<evidence type="ECO:0000256" key="1">
    <source>
        <dbReference type="ARBA" id="ARBA00022729"/>
    </source>
</evidence>
<accession>A0A327MR07</accession>
<dbReference type="InterPro" id="IPR037165">
    <property type="entry name" value="AldOxase/xan_DH_Mopterin-bd_sf"/>
</dbReference>
<dbReference type="PROSITE" id="PS51318">
    <property type="entry name" value="TAT"/>
    <property type="match status" value="1"/>
</dbReference>
<sequence>MSIENLATDILSGSQPTLTRRHFLTTSAIAGGGLVVSSWIVPESVWASGKASESYTPNAFITINPDESIVLTMAKVEMGQGIYTAMSQLIAEELEIDLDKVLLRHAPPDAKAYGMPFGDQFTGGSLTIRTLAKPMREIGAATRIVLIQAAAQVWKVSPQSCYAEKGEVVHTDTKRRIKYGRLVKLASAIPAPNEIPLKPASEFKLIGKPIKRLDAKGKVDGSALYGIDALVPTMKFASVVHSPVFGGRLKSVDDSKTLSLPGVRRVVKLENAVAVVADNTWYARQGIAALVIEWEGGENANLVTQDIRELMRAALDKPGAVARNDGDANKLIADDPQRFEKIYFNPLLAHAAMEPLNCTIHVKNNAAEMWTGTQAPTRSQAAVAKVLGLSKEQVTVHNFLLGGGFGRRLETDWIEQAAAIGKQVDGPVKVIWPREEDIQHDLFRGFYAHRVSASLDKDGYPHALSHKISGPSNIQRWAPGWMKDDGVDIDTTEGSVQFVYDIPNMRTEHTIENGPITTGFWRGVGPTRNMLVLESFMDELAVNAGKDPLAYRLALLTQNKRAHHVLSRAAELAGWGSAMPARNGRGIALMHSWDTYLAQVVDLSVSPSGDVSVQRVVCVVDCGLVINPDTVIAQMQGGINFGLSAALFGKITIQGGRAVESNFHDYRTVRINESPTYVVEIVDSTEPSGGIGEPGTAGIAPALVNAIFAATGKRIYELPIDPQMLKA</sequence>
<dbReference type="SUPFAM" id="SSF56003">
    <property type="entry name" value="Molybdenum cofactor-binding domain"/>
    <property type="match status" value="2"/>
</dbReference>
<dbReference type="InterPro" id="IPR012368">
    <property type="entry name" value="OxRdtase_Mopterin-bd_su_IorB"/>
</dbReference>
<dbReference type="Proteomes" id="UP000249493">
    <property type="component" value="Unassembled WGS sequence"/>
</dbReference>
<dbReference type="InterPro" id="IPR046867">
    <property type="entry name" value="AldOxase/xan_DH_MoCoBD2"/>
</dbReference>
<dbReference type="InterPro" id="IPR000674">
    <property type="entry name" value="Ald_Oxase/Xan_DH_a/b"/>
</dbReference>
<feature type="domain" description="Aldehyde oxidase/xanthine dehydrogenase a/b hammerhead" evidence="2">
    <location>
        <begin position="220"/>
        <end position="298"/>
    </location>
</feature>
<comment type="caution">
    <text evidence="3">The sequence shown here is derived from an EMBL/GenBank/DDBJ whole genome shotgun (WGS) entry which is preliminary data.</text>
</comment>
<dbReference type="EMBL" id="QLIN01000014">
    <property type="protein sequence ID" value="RAI64816.1"/>
    <property type="molecule type" value="Genomic_DNA"/>
</dbReference>
<dbReference type="InterPro" id="IPR019546">
    <property type="entry name" value="TAT_signal_bac_arc"/>
</dbReference>
<dbReference type="GO" id="GO:0016491">
    <property type="term" value="F:oxidoreductase activity"/>
    <property type="evidence" value="ECO:0007669"/>
    <property type="project" value="InterPro"/>
</dbReference>
<dbReference type="RefSeq" id="WP_111287638.1">
    <property type="nucleotide sequence ID" value="NZ_QLIN01000014.1"/>
</dbReference>
<dbReference type="Gene3D" id="3.30.365.10">
    <property type="entry name" value="Aldehyde oxidase/xanthine dehydrogenase, molybdopterin binding domain"/>
    <property type="match status" value="4"/>
</dbReference>